<dbReference type="InterPro" id="IPR051420">
    <property type="entry name" value="Ser_Thr_Kinases_DiverseReg"/>
</dbReference>
<evidence type="ECO:0000259" key="15">
    <source>
        <dbReference type="PROSITE" id="PS50011"/>
    </source>
</evidence>
<comment type="catalytic activity">
    <reaction evidence="11">
        <text>L-threonyl-[protein] + ATP = O-phospho-L-threonyl-[protein] + ADP + H(+)</text>
        <dbReference type="Rhea" id="RHEA:46608"/>
        <dbReference type="Rhea" id="RHEA-COMP:11060"/>
        <dbReference type="Rhea" id="RHEA-COMP:11605"/>
        <dbReference type="ChEBI" id="CHEBI:15378"/>
        <dbReference type="ChEBI" id="CHEBI:30013"/>
        <dbReference type="ChEBI" id="CHEBI:30616"/>
        <dbReference type="ChEBI" id="CHEBI:61977"/>
        <dbReference type="ChEBI" id="CHEBI:456216"/>
        <dbReference type="EC" id="2.7.11.1"/>
    </reaction>
</comment>
<dbReference type="PROSITE" id="PS00107">
    <property type="entry name" value="PROTEIN_KINASE_ATP"/>
    <property type="match status" value="1"/>
</dbReference>
<dbReference type="PROSITE" id="PS50011">
    <property type="entry name" value="PROTEIN_KINASE_DOM"/>
    <property type="match status" value="1"/>
</dbReference>
<feature type="region of interest" description="Disordered" evidence="14">
    <location>
        <begin position="1116"/>
        <end position="1155"/>
    </location>
</feature>
<dbReference type="InterPro" id="IPR001245">
    <property type="entry name" value="Ser-Thr/Tyr_kinase_cat_dom"/>
</dbReference>
<dbReference type="GO" id="GO:0009966">
    <property type="term" value="P:regulation of signal transduction"/>
    <property type="evidence" value="ECO:0007669"/>
    <property type="project" value="UniProtKB-ARBA"/>
</dbReference>
<evidence type="ECO:0000256" key="9">
    <source>
        <dbReference type="ARBA" id="ARBA00022840"/>
    </source>
</evidence>
<dbReference type="Proteomes" id="UP000887568">
    <property type="component" value="Unplaced"/>
</dbReference>
<dbReference type="SUPFAM" id="SSF56112">
    <property type="entry name" value="Protein kinase-like (PK-like)"/>
    <property type="match status" value="1"/>
</dbReference>
<dbReference type="Pfam" id="PF12799">
    <property type="entry name" value="LRR_4"/>
    <property type="match status" value="1"/>
</dbReference>
<accession>A0A914BG52</accession>
<dbReference type="SUPFAM" id="SSF52540">
    <property type="entry name" value="P-loop containing nucleoside triphosphate hydrolases"/>
    <property type="match status" value="1"/>
</dbReference>
<dbReference type="InterPro" id="IPR032675">
    <property type="entry name" value="LRR_dom_sf"/>
</dbReference>
<keyword evidence="7 13" id="KW-0547">Nucleotide-binding</keyword>
<dbReference type="Pfam" id="PF25497">
    <property type="entry name" value="COR-B"/>
    <property type="match status" value="1"/>
</dbReference>
<feature type="binding site" evidence="13">
    <location>
        <position position="1106"/>
    </location>
    <ligand>
        <name>ATP</name>
        <dbReference type="ChEBI" id="CHEBI:30616"/>
    </ligand>
</feature>
<dbReference type="GO" id="GO:0004674">
    <property type="term" value="F:protein serine/threonine kinase activity"/>
    <property type="evidence" value="ECO:0007669"/>
    <property type="project" value="UniProtKB-KW"/>
</dbReference>
<feature type="region of interest" description="Disordered" evidence="14">
    <location>
        <begin position="1671"/>
        <end position="1694"/>
    </location>
</feature>
<protein>
    <recommendedName>
        <fullName evidence="2">non-specific serine/threonine protein kinase</fullName>
        <ecNumber evidence="2">2.7.11.1</ecNumber>
    </recommendedName>
</protein>
<keyword evidence="10" id="KW-0342">GTP-binding</keyword>
<evidence type="ECO:0000256" key="10">
    <source>
        <dbReference type="ARBA" id="ARBA00023134"/>
    </source>
</evidence>
<dbReference type="Gene3D" id="3.80.10.10">
    <property type="entry name" value="Ribonuclease Inhibitor"/>
    <property type="match status" value="4"/>
</dbReference>
<dbReference type="OMA" id="MEPIVYW"/>
<comment type="similarity">
    <text evidence="1">Belongs to the protein kinase superfamily. TKL Ser/Thr protein kinase family. ROCO subfamily.</text>
</comment>
<dbReference type="InterPro" id="IPR025875">
    <property type="entry name" value="Leu-rich_rpt_4"/>
</dbReference>
<evidence type="ECO:0000256" key="2">
    <source>
        <dbReference type="ARBA" id="ARBA00012513"/>
    </source>
</evidence>
<evidence type="ECO:0000256" key="4">
    <source>
        <dbReference type="ARBA" id="ARBA00022614"/>
    </source>
</evidence>
<dbReference type="EnsemblMetazoa" id="XM_038218922.1">
    <property type="protein sequence ID" value="XP_038074850.1"/>
    <property type="gene ID" value="LOC119742752"/>
</dbReference>
<evidence type="ECO:0000256" key="1">
    <source>
        <dbReference type="ARBA" id="ARBA00008171"/>
    </source>
</evidence>
<dbReference type="OrthoDB" id="1866797at2759"/>
<keyword evidence="18" id="KW-1185">Reference proteome</keyword>
<evidence type="ECO:0000259" key="16">
    <source>
        <dbReference type="PROSITE" id="PS51424"/>
    </source>
</evidence>
<reference evidence="17" key="1">
    <citation type="submission" date="2022-11" db="UniProtKB">
        <authorList>
            <consortium name="EnsemblMetazoa"/>
        </authorList>
    </citation>
    <scope>IDENTIFICATION</scope>
</reference>
<feature type="compositionally biased region" description="Low complexity" evidence="14">
    <location>
        <begin position="1135"/>
        <end position="1151"/>
    </location>
</feature>
<dbReference type="Pfam" id="PF07714">
    <property type="entry name" value="PK_Tyr_Ser-Thr"/>
    <property type="match status" value="1"/>
</dbReference>
<keyword evidence="3" id="KW-0723">Serine/threonine-protein kinase</keyword>
<dbReference type="InterPro" id="IPR057263">
    <property type="entry name" value="COR-B"/>
</dbReference>
<dbReference type="InterPro" id="IPR003591">
    <property type="entry name" value="Leu-rich_rpt_typical-subtyp"/>
</dbReference>
<dbReference type="SMART" id="SM00220">
    <property type="entry name" value="S_TKc"/>
    <property type="match status" value="1"/>
</dbReference>
<dbReference type="InterPro" id="IPR056602">
    <property type="entry name" value="Beta-prop_LRRK2"/>
</dbReference>
<dbReference type="InterPro" id="IPR001611">
    <property type="entry name" value="Leu-rich_rpt"/>
</dbReference>
<keyword evidence="5" id="KW-0808">Transferase</keyword>
<feature type="compositionally biased region" description="Basic and acidic residues" evidence="14">
    <location>
        <begin position="1671"/>
        <end position="1688"/>
    </location>
</feature>
<dbReference type="SUPFAM" id="SSF50978">
    <property type="entry name" value="WD40 repeat-like"/>
    <property type="match status" value="1"/>
</dbReference>
<dbReference type="Pfam" id="PF23748">
    <property type="entry name" value="Beta-prop_LRRK2"/>
    <property type="match status" value="1"/>
</dbReference>
<dbReference type="Pfam" id="PF08477">
    <property type="entry name" value="Roc"/>
    <property type="match status" value="1"/>
</dbReference>
<evidence type="ECO:0000256" key="6">
    <source>
        <dbReference type="ARBA" id="ARBA00022737"/>
    </source>
</evidence>
<evidence type="ECO:0000256" key="8">
    <source>
        <dbReference type="ARBA" id="ARBA00022777"/>
    </source>
</evidence>
<evidence type="ECO:0000256" key="7">
    <source>
        <dbReference type="ARBA" id="ARBA00022741"/>
    </source>
</evidence>
<dbReference type="PROSITE" id="PS51450">
    <property type="entry name" value="LRR"/>
    <property type="match status" value="6"/>
</dbReference>
<dbReference type="RefSeq" id="XP_038074850.1">
    <property type="nucleotide sequence ID" value="XM_038218922.1"/>
</dbReference>
<dbReference type="PROSITE" id="PS51424">
    <property type="entry name" value="ROC"/>
    <property type="match status" value="1"/>
</dbReference>
<feature type="domain" description="Roc" evidence="16">
    <location>
        <begin position="482"/>
        <end position="680"/>
    </location>
</feature>
<dbReference type="GeneID" id="119742752"/>
<dbReference type="Gene3D" id="3.30.200.20">
    <property type="entry name" value="Phosphorylase Kinase, domain 1"/>
    <property type="match status" value="1"/>
</dbReference>
<dbReference type="Pfam" id="PF16095">
    <property type="entry name" value="COR-A"/>
    <property type="match status" value="1"/>
</dbReference>
<evidence type="ECO:0000256" key="11">
    <source>
        <dbReference type="ARBA" id="ARBA00047899"/>
    </source>
</evidence>
<dbReference type="GO" id="GO:0005524">
    <property type="term" value="F:ATP binding"/>
    <property type="evidence" value="ECO:0007669"/>
    <property type="project" value="UniProtKB-UniRule"/>
</dbReference>
<dbReference type="SMART" id="SM00364">
    <property type="entry name" value="LRR_BAC"/>
    <property type="match status" value="7"/>
</dbReference>
<sequence>MKSGTPTCERTYVSAARKHYHLAAYLLERKVTIVNKETAFRTGQKFHDLLQLWCQLEAHDIGQEEKYVAQWSARQLHRFDSTWLTNQELRTLVRINLSHNALKTIPAALLWGMPCLESLDLSHNAMRNLPSPDSSEALHELRLTHLNVSHNKMGNPIPEIFMLHLLENLDLSHNRITSHHGRSVFKLVKPGESEIVWDWSNLTVLNLSYNEIIHIPSGISTAKSLEKLNVSNNRLSDLPAAWDCPLKRLDASNNKIKKVPDMHEYWNRSLMDLNLSCNHLTEIPWTICQLTRLKGLNLSGNQITELPPPDYWKIYSLREFLLADNCVELTEHTQFWIPDALRCDRRQFLTTITITIVFSKRSSLNIIFEFGSPETWLEMLPVGDVTSSSVVFPKIFSDSLLTLDLRNNQLRDVPPSICKLACLQTLDLSGNTGIEKLPEDLARLKELWSLKLDNLKIKEPDTIVPVMQTREILEKLNEKRLSCKPYRGMKLMLVGPEKCGKTSVLSCLTKKEPDEDLGINICSWTLQNPDKIQQMPLFGQMFSRPMDQSVSDQGDVHFSIWDLKGGKLDTIIHQSFFTPRTLYLLVWDLRDGLEGVDKKLKPWLLNIKSRATESVTIIVSTHLDKAKKDKSIKGKILDKYCRFRDGFPDIARVVEVTATSPDGEGIEELRHFIYKISLAMRIGKSWTPGAAVARTNIPLIGRMVPHSFSVLQEIIANENERRKLSKPPLPQVLEDVELKYHIEKIPDSTIETLEDINEAIEFLSNSGTLVHFNDHLHGLTSLYFIDPVWLYNILTNVAKINPSLAEEGRIQRSIVEQELFKKCAFGEGRFEEYLQLLQRLDIVNQISKEEYLIPSQLPRDKPGQDFLNDQGEGSPHQYQVLERHYRLAYDPPGFWSRLVSRVYVFLKLLDEEGSKGTKGKSPRVDQTMPRGLKLTNTNITYWQTGVIVQHASGVILLKPATFEDKPGICVQIKSEVGEFAAMGFVVDQIEHLIHDWYPGLNCSGMTGKTLVERFVPCPVCKITKFSVSKLALNATLKFTDKVKCPTHLEGVAIPNLLPDLFLMDLPVRILDKKAFDFDPRVSQSLGRGGFGEVFKGRYRQEDVAVKMLAKTEILSGRPESGVHSSRGEDQEDSETSSSSSSLRDSGNQSLSPLPYDESIAPEEMLVMEGFYNLRSEVATMCKLRHPCVIHLIGISIHNLCFAMELAPLGDLASLLHQESKSLRESLVKEKVYGTILDRVLTFKIAMQVARGVSYLHNKRIIHSDLKTDNVLLYSLDVDANVNIKLTDYGIARTMDLQGARGRAGPLGFCAPEILRGRTFTEQADWYSYSMLLYHVMSGAWPYDNLKTAIHIRSAVNKGTKPTFQFRDYAIVTMFPCLEKLMKMCWNDNPLQRLSGDHIAKAMKNGSFTCLENVISLTEEEITCVHLGWGKSNKNSDYLWYWTGEGDNRRFAKIHIKFCTEGDVETKMFSLRGSRANCMVQVGHYNVIGTENNRIQLFGPQAIDKQDFNVDAEVLSLCYLPIKDKDTHGLLFAGLADGHVVIFRYNQAANDSSNRQQEPVWSRVKTLTFENKRCNLLEPVPERDELWIACGNKLRILSTEILLLDSSSITVTSTAKRSVVGLAHHHDSLFCIIERSSQVLQYNMANRQLVNILQCGNTMLARGVCLISPPDDGIHVTDEEPEEKQKEGTMGECQPQDDVEISTESKAIQLLCILTVKDTLWIGTNTGETLVLCLDSETQHSFGEVLAILGLLPELDDKSGPVNKLLRAGDGHVVAMQELTGSSPPPLNQEARLNQYQLLLWQAWGSQEVAKFDHIHRALDEAELALDN</sequence>
<dbReference type="InterPro" id="IPR020859">
    <property type="entry name" value="ROC"/>
</dbReference>
<dbReference type="Gene3D" id="3.40.50.300">
    <property type="entry name" value="P-loop containing nucleotide triphosphate hydrolases"/>
    <property type="match status" value="1"/>
</dbReference>
<evidence type="ECO:0000256" key="5">
    <source>
        <dbReference type="ARBA" id="ARBA00022679"/>
    </source>
</evidence>
<dbReference type="EC" id="2.7.11.1" evidence="2"/>
<feature type="domain" description="Protein kinase" evidence="15">
    <location>
        <begin position="1079"/>
        <end position="1407"/>
    </location>
</feature>
<name>A0A914BG52_PATMI</name>
<keyword evidence="8" id="KW-0418">Kinase</keyword>
<keyword evidence="4" id="KW-0433">Leucine-rich repeat</keyword>
<evidence type="ECO:0000256" key="13">
    <source>
        <dbReference type="PROSITE-ProRule" id="PRU10141"/>
    </source>
</evidence>
<dbReference type="InterPro" id="IPR008271">
    <property type="entry name" value="Ser/Thr_kinase_AS"/>
</dbReference>
<evidence type="ECO:0000256" key="3">
    <source>
        <dbReference type="ARBA" id="ARBA00022527"/>
    </source>
</evidence>
<dbReference type="InterPro" id="IPR027417">
    <property type="entry name" value="P-loop_NTPase"/>
</dbReference>
<dbReference type="Gene3D" id="3.30.70.1390">
    <property type="entry name" value="ROC domain from the Parkinson's disease-associated leucine-rich repeat kinase 2"/>
    <property type="match status" value="1"/>
</dbReference>
<dbReference type="GO" id="GO:0005737">
    <property type="term" value="C:cytoplasm"/>
    <property type="evidence" value="ECO:0007669"/>
    <property type="project" value="UniProtKB-ARBA"/>
</dbReference>
<dbReference type="InterPro" id="IPR000719">
    <property type="entry name" value="Prot_kinase_dom"/>
</dbReference>
<evidence type="ECO:0000313" key="17">
    <source>
        <dbReference type="EnsemblMetazoa" id="XP_038074850.1"/>
    </source>
</evidence>
<keyword evidence="6" id="KW-0677">Repeat</keyword>
<dbReference type="SMART" id="SM00369">
    <property type="entry name" value="LRR_TYP"/>
    <property type="match status" value="7"/>
</dbReference>
<dbReference type="Gene3D" id="1.10.510.10">
    <property type="entry name" value="Transferase(Phosphotransferase) domain 1"/>
    <property type="match status" value="1"/>
</dbReference>
<proteinExistence type="inferred from homology"/>
<organism evidence="17 18">
    <name type="scientific">Patiria miniata</name>
    <name type="common">Bat star</name>
    <name type="synonym">Asterina miniata</name>
    <dbReference type="NCBI Taxonomy" id="46514"/>
    <lineage>
        <taxon>Eukaryota</taxon>
        <taxon>Metazoa</taxon>
        <taxon>Echinodermata</taxon>
        <taxon>Eleutherozoa</taxon>
        <taxon>Asterozoa</taxon>
        <taxon>Asteroidea</taxon>
        <taxon>Valvatacea</taxon>
        <taxon>Valvatida</taxon>
        <taxon>Asterinidae</taxon>
        <taxon>Patiria</taxon>
    </lineage>
</organism>
<comment type="catalytic activity">
    <reaction evidence="12">
        <text>L-seryl-[protein] + ATP = O-phospho-L-seryl-[protein] + ADP + H(+)</text>
        <dbReference type="Rhea" id="RHEA:17989"/>
        <dbReference type="Rhea" id="RHEA-COMP:9863"/>
        <dbReference type="Rhea" id="RHEA-COMP:11604"/>
        <dbReference type="ChEBI" id="CHEBI:15378"/>
        <dbReference type="ChEBI" id="CHEBI:29999"/>
        <dbReference type="ChEBI" id="CHEBI:30616"/>
        <dbReference type="ChEBI" id="CHEBI:83421"/>
        <dbReference type="ChEBI" id="CHEBI:456216"/>
        <dbReference type="EC" id="2.7.11.1"/>
    </reaction>
</comment>
<keyword evidence="9 13" id="KW-0067">ATP-binding</keyword>
<dbReference type="InterPro" id="IPR036322">
    <property type="entry name" value="WD40_repeat_dom_sf"/>
</dbReference>
<dbReference type="InterPro" id="IPR011009">
    <property type="entry name" value="Kinase-like_dom_sf"/>
</dbReference>
<dbReference type="PANTHER" id="PTHR48005">
    <property type="entry name" value="LEUCINE RICH REPEAT KINASE 2"/>
    <property type="match status" value="1"/>
</dbReference>
<dbReference type="SUPFAM" id="SSF52058">
    <property type="entry name" value="L domain-like"/>
    <property type="match status" value="1"/>
</dbReference>
<dbReference type="InterPro" id="IPR032171">
    <property type="entry name" value="COR-A"/>
</dbReference>
<evidence type="ECO:0000256" key="14">
    <source>
        <dbReference type="SAM" id="MobiDB-lite"/>
    </source>
</evidence>
<dbReference type="InterPro" id="IPR017441">
    <property type="entry name" value="Protein_kinase_ATP_BS"/>
</dbReference>
<dbReference type="GO" id="GO:0005525">
    <property type="term" value="F:GTP binding"/>
    <property type="evidence" value="ECO:0007669"/>
    <property type="project" value="UniProtKB-KW"/>
</dbReference>
<dbReference type="Pfam" id="PF13855">
    <property type="entry name" value="LRR_8"/>
    <property type="match status" value="3"/>
</dbReference>
<dbReference type="PROSITE" id="PS00108">
    <property type="entry name" value="PROTEIN_KINASE_ST"/>
    <property type="match status" value="1"/>
</dbReference>
<evidence type="ECO:0000256" key="12">
    <source>
        <dbReference type="ARBA" id="ARBA00048679"/>
    </source>
</evidence>
<evidence type="ECO:0000313" key="18">
    <source>
        <dbReference type="Proteomes" id="UP000887568"/>
    </source>
</evidence>
<dbReference type="PANTHER" id="PTHR48005:SF13">
    <property type="entry name" value="SERINE_THREONINE-PROTEIN KINASE DDB_G0278509-RELATED"/>
    <property type="match status" value="1"/>
</dbReference>